<dbReference type="InterPro" id="IPR025361">
    <property type="entry name" value="DUF4265"/>
</dbReference>
<gene>
    <name evidence="2" type="ORF">BJY14_004235</name>
</gene>
<sequence>MNGRPLKATPAPAGASAPYDGLDTSTVGTTDQDTHVHVRAWAGTKPDGEPVYELVPAKRLTDGRYEVVGTPALVLGCAAGDIVTLDETMRVRVLHRGGNLAVQAGPVKEFVPSDVDRLREAMTPLGGLVEAPADLRFIVVTVPAAAGFPHVESIMNEWAATANAEWWYGNVTHDSGTLLNWW</sequence>
<evidence type="ECO:0000256" key="1">
    <source>
        <dbReference type="SAM" id="MobiDB-lite"/>
    </source>
</evidence>
<protein>
    <recommendedName>
        <fullName evidence="4">DUF4265 domain-containing protein</fullName>
    </recommendedName>
</protein>
<accession>A0A7Y9EIF4</accession>
<evidence type="ECO:0008006" key="4">
    <source>
        <dbReference type="Google" id="ProtNLM"/>
    </source>
</evidence>
<dbReference type="Pfam" id="PF14085">
    <property type="entry name" value="DUF4265"/>
    <property type="match status" value="1"/>
</dbReference>
<proteinExistence type="predicted"/>
<keyword evidence="3" id="KW-1185">Reference proteome</keyword>
<dbReference type="AlphaFoldDB" id="A0A7Y9EIF4"/>
<reference evidence="2 3" key="1">
    <citation type="submission" date="2020-07" db="EMBL/GenBank/DDBJ databases">
        <title>Sequencing the genomes of 1000 actinobacteria strains.</title>
        <authorList>
            <person name="Klenk H.-P."/>
        </authorList>
    </citation>
    <scope>NUCLEOTIDE SEQUENCE [LARGE SCALE GENOMIC DNA]</scope>
    <source>
        <strain evidence="2 3">DSM 40398</strain>
    </source>
</reference>
<feature type="region of interest" description="Disordered" evidence="1">
    <location>
        <begin position="1"/>
        <end position="29"/>
    </location>
</feature>
<evidence type="ECO:0000313" key="2">
    <source>
        <dbReference type="EMBL" id="NYD48252.1"/>
    </source>
</evidence>
<comment type="caution">
    <text evidence="2">The sequence shown here is derived from an EMBL/GenBank/DDBJ whole genome shotgun (WGS) entry which is preliminary data.</text>
</comment>
<name>A0A7Y9EIF4_9ACTN</name>
<dbReference type="RefSeq" id="WP_179845204.1">
    <property type="nucleotide sequence ID" value="NZ_JACCBA010000001.1"/>
</dbReference>
<organism evidence="2 3">
    <name type="scientific">Actinomadura luteofluorescens</name>
    <dbReference type="NCBI Taxonomy" id="46163"/>
    <lineage>
        <taxon>Bacteria</taxon>
        <taxon>Bacillati</taxon>
        <taxon>Actinomycetota</taxon>
        <taxon>Actinomycetes</taxon>
        <taxon>Streptosporangiales</taxon>
        <taxon>Thermomonosporaceae</taxon>
        <taxon>Actinomadura</taxon>
    </lineage>
</organism>
<dbReference type="EMBL" id="JACCBA010000001">
    <property type="protein sequence ID" value="NYD48252.1"/>
    <property type="molecule type" value="Genomic_DNA"/>
</dbReference>
<dbReference type="Proteomes" id="UP000529783">
    <property type="component" value="Unassembled WGS sequence"/>
</dbReference>
<evidence type="ECO:0000313" key="3">
    <source>
        <dbReference type="Proteomes" id="UP000529783"/>
    </source>
</evidence>